<dbReference type="OrthoDB" id="5584477at2759"/>
<feature type="domain" description="Fungal-type protein kinase" evidence="2">
    <location>
        <begin position="199"/>
        <end position="454"/>
    </location>
</feature>
<evidence type="ECO:0000256" key="1">
    <source>
        <dbReference type="SAM" id="MobiDB-lite"/>
    </source>
</evidence>
<evidence type="ECO:0000259" key="2">
    <source>
        <dbReference type="Pfam" id="PF17667"/>
    </source>
</evidence>
<dbReference type="PANTHER" id="PTHR38248:SF2">
    <property type="entry name" value="FUNK1 11"/>
    <property type="match status" value="1"/>
</dbReference>
<organism evidence="3">
    <name type="scientific">Mytilinidion resinicola</name>
    <dbReference type="NCBI Taxonomy" id="574789"/>
    <lineage>
        <taxon>Eukaryota</taxon>
        <taxon>Fungi</taxon>
        <taxon>Dikarya</taxon>
        <taxon>Ascomycota</taxon>
        <taxon>Pezizomycotina</taxon>
        <taxon>Dothideomycetes</taxon>
        <taxon>Pleosporomycetidae</taxon>
        <taxon>Mytilinidiales</taxon>
        <taxon>Mytilinidiaceae</taxon>
        <taxon>Mytilinidion</taxon>
    </lineage>
</organism>
<dbReference type="RefSeq" id="XP_033571449.1">
    <property type="nucleotide sequence ID" value="XM_033724565.1"/>
</dbReference>
<dbReference type="Gene3D" id="1.10.510.10">
    <property type="entry name" value="Transferase(Phosphotransferase) domain 1"/>
    <property type="match status" value="1"/>
</dbReference>
<accession>A0A6A6Y8N7</accession>
<evidence type="ECO:0000313" key="5">
    <source>
        <dbReference type="RefSeq" id="XP_033571449.1"/>
    </source>
</evidence>
<dbReference type="PANTHER" id="PTHR38248">
    <property type="entry name" value="FUNK1 6"/>
    <property type="match status" value="1"/>
</dbReference>
<name>A0A6A6Y8N7_9PEZI</name>
<evidence type="ECO:0000313" key="3">
    <source>
        <dbReference type="EMBL" id="KAF2804485.1"/>
    </source>
</evidence>
<evidence type="ECO:0000313" key="4">
    <source>
        <dbReference type="Proteomes" id="UP000504636"/>
    </source>
</evidence>
<dbReference type="InterPro" id="IPR040976">
    <property type="entry name" value="Pkinase_fungal"/>
</dbReference>
<dbReference type="SUPFAM" id="SSF56112">
    <property type="entry name" value="Protein kinase-like (PK-like)"/>
    <property type="match status" value="1"/>
</dbReference>
<reference evidence="5" key="2">
    <citation type="submission" date="2020-04" db="EMBL/GenBank/DDBJ databases">
        <authorList>
            <consortium name="NCBI Genome Project"/>
        </authorList>
    </citation>
    <scope>NUCLEOTIDE SEQUENCE</scope>
    <source>
        <strain evidence="5">CBS 304.34</strain>
    </source>
</reference>
<dbReference type="Pfam" id="PF17667">
    <property type="entry name" value="Pkinase_fungal"/>
    <property type="match status" value="1"/>
</dbReference>
<proteinExistence type="predicted"/>
<gene>
    <name evidence="3 5" type="ORF">BDZ99DRAFT_511661</name>
</gene>
<dbReference type="EMBL" id="MU003713">
    <property type="protein sequence ID" value="KAF2804485.1"/>
    <property type="molecule type" value="Genomic_DNA"/>
</dbReference>
<feature type="region of interest" description="Disordered" evidence="1">
    <location>
        <begin position="307"/>
        <end position="331"/>
    </location>
</feature>
<dbReference type="InterPro" id="IPR011009">
    <property type="entry name" value="Kinase-like_dom_sf"/>
</dbReference>
<dbReference type="GeneID" id="54465458"/>
<dbReference type="Proteomes" id="UP000504636">
    <property type="component" value="Unplaced"/>
</dbReference>
<reference evidence="5" key="3">
    <citation type="submission" date="2025-04" db="UniProtKB">
        <authorList>
            <consortium name="RefSeq"/>
        </authorList>
    </citation>
    <scope>IDENTIFICATION</scope>
    <source>
        <strain evidence="5">CBS 304.34</strain>
    </source>
</reference>
<keyword evidence="4" id="KW-1185">Reference proteome</keyword>
<protein>
    <recommendedName>
        <fullName evidence="2">Fungal-type protein kinase domain-containing protein</fullName>
    </recommendedName>
</protein>
<sequence length="552" mass="63146">MNSIPFAIRRQIPVPAIKTRRTTLSSWSQIPSFNTGSFADILDLRKDVDLILKGELEGNLTVNHPQVFDTVFGGQCKEAGILYTDNIGWAEWPEDCAEPEVLHWLRHYINQFLQDDGAPCDWCDVLVPGELKSNPREDNHSSTWFDLSRYAREIFAAQNTRRSVTGFTLCGSIMQLWVFDRLGAIASQSFNIHENALMYIEITRNAQPERYHLGNVIKRQRYIAGRATTCWEVHNKSGQAFVEGPLLKKVTDAGVINVAEYHYYKTVHNKGAAVDVRNNLRKNFPKPEAPASERLISGRGRSNSITRKRRSSFYQSMRPPKRSCLESPQGNSLRRNRVHCRLITGRVGKSIYNASLLVAMINGNLGGIKGHELLLERHVLYCDISVGNIMLKKGEDDGFLIDLDLAIEIDRKEASGAPSKTGTKVFTAIGALYGEHHNFMHDLESFFWVLFWLCIHWNGPDQNRSRTEYKSWNYKDTKELAEIKKGKVLEQDKFDKEVDENFTPHCRPLIPCVQALRDVVFPGGKRWLEEDRELYGRMKSILEKARENLTQF</sequence>
<dbReference type="AlphaFoldDB" id="A0A6A6Y8N7"/>
<reference evidence="3 5" key="1">
    <citation type="journal article" date="2020" name="Stud. Mycol.">
        <title>101 Dothideomycetes genomes: a test case for predicting lifestyles and emergence of pathogens.</title>
        <authorList>
            <person name="Haridas S."/>
            <person name="Albert R."/>
            <person name="Binder M."/>
            <person name="Bloem J."/>
            <person name="Labutti K."/>
            <person name="Salamov A."/>
            <person name="Andreopoulos B."/>
            <person name="Baker S."/>
            <person name="Barry K."/>
            <person name="Bills G."/>
            <person name="Bluhm B."/>
            <person name="Cannon C."/>
            <person name="Castanera R."/>
            <person name="Culley D."/>
            <person name="Daum C."/>
            <person name="Ezra D."/>
            <person name="Gonzalez J."/>
            <person name="Henrissat B."/>
            <person name="Kuo A."/>
            <person name="Liang C."/>
            <person name="Lipzen A."/>
            <person name="Lutzoni F."/>
            <person name="Magnuson J."/>
            <person name="Mondo S."/>
            <person name="Nolan M."/>
            <person name="Ohm R."/>
            <person name="Pangilinan J."/>
            <person name="Park H.-J."/>
            <person name="Ramirez L."/>
            <person name="Alfaro M."/>
            <person name="Sun H."/>
            <person name="Tritt A."/>
            <person name="Yoshinaga Y."/>
            <person name="Zwiers L.-H."/>
            <person name="Turgeon B."/>
            <person name="Goodwin S."/>
            <person name="Spatafora J."/>
            <person name="Crous P."/>
            <person name="Grigoriev I."/>
        </authorList>
    </citation>
    <scope>NUCLEOTIDE SEQUENCE</scope>
    <source>
        <strain evidence="3 5">CBS 304.34</strain>
    </source>
</reference>